<dbReference type="Proteomes" id="UP001157961">
    <property type="component" value="Unassembled WGS sequence"/>
</dbReference>
<keyword evidence="2" id="KW-1185">Reference proteome</keyword>
<dbReference type="EMBL" id="FXTY01000008">
    <property type="protein sequence ID" value="SMP32054.1"/>
    <property type="molecule type" value="Genomic_DNA"/>
</dbReference>
<sequence length="128" mass="14448">MTMLAPISANAPAVHFDPEPFHVAASRELAAYPLVAPGVCFNPMCSRDFAPKRPWQLYCCEVCRKVGEVEMRKVGHKAAPALLAWRMGKYERDDTALRDLSKAGRNYVSNLQSAWWNDRRARAERGRA</sequence>
<dbReference type="RefSeq" id="WP_283427423.1">
    <property type="nucleotide sequence ID" value="NZ_FXTY01000008.1"/>
</dbReference>
<comment type="caution">
    <text evidence="1">The sequence shown here is derived from an EMBL/GenBank/DDBJ whole genome shotgun (WGS) entry which is preliminary data.</text>
</comment>
<reference evidence="1 2" key="1">
    <citation type="submission" date="2017-05" db="EMBL/GenBank/DDBJ databases">
        <authorList>
            <person name="Varghese N."/>
            <person name="Submissions S."/>
        </authorList>
    </citation>
    <scope>NUCLEOTIDE SEQUENCE [LARGE SCALE GENOMIC DNA]</scope>
    <source>
        <strain evidence="1 2">DSM 29734</strain>
    </source>
</reference>
<protein>
    <submittedName>
        <fullName evidence="1">Uncharacterized protein</fullName>
    </submittedName>
</protein>
<proteinExistence type="predicted"/>
<name>A0ABY1PDX2_9RHOB</name>
<evidence type="ECO:0000313" key="1">
    <source>
        <dbReference type="EMBL" id="SMP32054.1"/>
    </source>
</evidence>
<evidence type="ECO:0000313" key="2">
    <source>
        <dbReference type="Proteomes" id="UP001157961"/>
    </source>
</evidence>
<accession>A0ABY1PDX2</accession>
<gene>
    <name evidence="1" type="ORF">SAMN06265373_108125</name>
</gene>
<organism evidence="1 2">
    <name type="scientific">Shimia sagamensis</name>
    <dbReference type="NCBI Taxonomy" id="1566352"/>
    <lineage>
        <taxon>Bacteria</taxon>
        <taxon>Pseudomonadati</taxon>
        <taxon>Pseudomonadota</taxon>
        <taxon>Alphaproteobacteria</taxon>
        <taxon>Rhodobacterales</taxon>
        <taxon>Roseobacteraceae</taxon>
    </lineage>
</organism>